<name>A0ACB9M301_9MYRT</name>
<reference evidence="2" key="1">
    <citation type="journal article" date="2023" name="Front. Plant Sci.">
        <title>Chromosomal-level genome assembly of Melastoma candidum provides insights into trichome evolution.</title>
        <authorList>
            <person name="Zhong Y."/>
            <person name="Wu W."/>
            <person name="Sun C."/>
            <person name="Zou P."/>
            <person name="Liu Y."/>
            <person name="Dai S."/>
            <person name="Zhou R."/>
        </authorList>
    </citation>
    <scope>NUCLEOTIDE SEQUENCE [LARGE SCALE GENOMIC DNA]</scope>
</reference>
<dbReference type="Proteomes" id="UP001057402">
    <property type="component" value="Chromosome 10"/>
</dbReference>
<accession>A0ACB9M301</accession>
<evidence type="ECO:0000313" key="2">
    <source>
        <dbReference type="Proteomes" id="UP001057402"/>
    </source>
</evidence>
<organism evidence="1 2">
    <name type="scientific">Melastoma candidum</name>
    <dbReference type="NCBI Taxonomy" id="119954"/>
    <lineage>
        <taxon>Eukaryota</taxon>
        <taxon>Viridiplantae</taxon>
        <taxon>Streptophyta</taxon>
        <taxon>Embryophyta</taxon>
        <taxon>Tracheophyta</taxon>
        <taxon>Spermatophyta</taxon>
        <taxon>Magnoliopsida</taxon>
        <taxon>eudicotyledons</taxon>
        <taxon>Gunneridae</taxon>
        <taxon>Pentapetalae</taxon>
        <taxon>rosids</taxon>
        <taxon>malvids</taxon>
        <taxon>Myrtales</taxon>
        <taxon>Melastomataceae</taxon>
        <taxon>Melastomatoideae</taxon>
        <taxon>Melastomateae</taxon>
        <taxon>Melastoma</taxon>
    </lineage>
</organism>
<comment type="caution">
    <text evidence="1">The sequence shown here is derived from an EMBL/GenBank/DDBJ whole genome shotgun (WGS) entry which is preliminary data.</text>
</comment>
<protein>
    <submittedName>
        <fullName evidence="1">Uncharacterized protein</fullName>
    </submittedName>
</protein>
<sequence>MKPPQRSSRQPAKNYCGTDVSPQSPPEFFKVYIPAFHSHQLLLPPDFSRHCVPIPRKAVLREPNGRSWRVGMIQNVRGLFIRSGWPEFVQDNALKHGDCLIFQYDACSVFSVKVFGRNGCRKERREDTVEVKEEAETSPSLTRGCYSGTEALSGSMEAGSQEGDQTPDSTEGLVRPQHPHHMLNLKKWSFRQPPMPTRFLKLNGIQLKRKLILSNGRGEKWTAGLGTKTRGRLFLSSGWPRFRQDNRMQVNQQYMVEFVIDRPVGSDEVVLRHLPPSIARGALIDQIDAGFAGRYDWVAFRPGRAVRVFRDQGNRVVGAVVVRVGVGGSSVEDSFLRSQKHQIYSRAYINFKRPEDVIEFAEFFDGHVFVNEKGSQFKTIVEYAPSQRVPKLTTKKDGREGTLLKDPEYLEFLEILSKPVENLPSAEIQLERREAERSGAAKETPIITPLMDFVRQKRASKAASRRLVSNKKLSGRAVSSGGSGSSKQGSEKRKNSKAMYVLRDSVRNSGGKDASTITLASRRADQHTSDKSMSSIVVAGADRTEVESGSGEKKILLLKGKEREIYHMASNLSGEQLSAKDLAGPFAVRQNQHHEGSDRIIRGIL</sequence>
<keyword evidence="2" id="KW-1185">Reference proteome</keyword>
<dbReference type="EMBL" id="CM042889">
    <property type="protein sequence ID" value="KAI4318538.1"/>
    <property type="molecule type" value="Genomic_DNA"/>
</dbReference>
<proteinExistence type="predicted"/>
<evidence type="ECO:0000313" key="1">
    <source>
        <dbReference type="EMBL" id="KAI4318538.1"/>
    </source>
</evidence>
<gene>
    <name evidence="1" type="ORF">MLD38_032228</name>
</gene>